<dbReference type="AlphaFoldDB" id="W4Q9J2"/>
<sequence length="164" mass="18779">MVKTFKLYSLSLLEGKEGEVNQRLIPIEDGLIINMENQSQTWFIEAVIDHEYYDYFKKVKENSGHILVDVIITSKDNHPAAMITKVQTISKLSKGISVLLEAKLALKRDVIIEDVLKDLVNEGYSDEQLLTQFHNKMENLAAHPQSALNTIYRTIKENGQYNLQ</sequence>
<evidence type="ECO:0000313" key="2">
    <source>
        <dbReference type="Proteomes" id="UP000018890"/>
    </source>
</evidence>
<gene>
    <name evidence="1" type="ORF">JCM9140_4558</name>
</gene>
<keyword evidence="2" id="KW-1185">Reference proteome</keyword>
<dbReference type="InterPro" id="IPR025573">
    <property type="entry name" value="YwpF"/>
</dbReference>
<dbReference type="Proteomes" id="UP000018890">
    <property type="component" value="Unassembled WGS sequence"/>
</dbReference>
<protein>
    <recommendedName>
        <fullName evidence="3">YwpF protein</fullName>
    </recommendedName>
</protein>
<dbReference type="STRING" id="1236970.JCM9140_4558"/>
<name>W4Q9J2_9BACI</name>
<dbReference type="Pfam" id="PF14183">
    <property type="entry name" value="YwpF"/>
    <property type="match status" value="1"/>
</dbReference>
<evidence type="ECO:0008006" key="3">
    <source>
        <dbReference type="Google" id="ProtNLM"/>
    </source>
</evidence>
<reference evidence="1" key="1">
    <citation type="journal article" date="2014" name="Genome Announc.">
        <title>Draft Genome Sequences of Three Alkaliphilic Bacillus Strains, Bacillus wakoensis JCM 9140T, Bacillus akibai JCM 9157T, and Bacillus hemicellulosilyticus JCM 9152T.</title>
        <authorList>
            <person name="Yuki M."/>
            <person name="Oshima K."/>
            <person name="Suda W."/>
            <person name="Oshida Y."/>
            <person name="Kitamura K."/>
            <person name="Iida T."/>
            <person name="Hattori M."/>
            <person name="Ohkuma M."/>
        </authorList>
    </citation>
    <scope>NUCLEOTIDE SEQUENCE [LARGE SCALE GENOMIC DNA]</scope>
    <source>
        <strain evidence="1">JCM 9140</strain>
    </source>
</reference>
<evidence type="ECO:0000313" key="1">
    <source>
        <dbReference type="EMBL" id="GAE28338.1"/>
    </source>
</evidence>
<comment type="caution">
    <text evidence="1">The sequence shown here is derived from an EMBL/GenBank/DDBJ whole genome shotgun (WGS) entry which is preliminary data.</text>
</comment>
<dbReference type="EMBL" id="BAUT01000097">
    <property type="protein sequence ID" value="GAE28338.1"/>
    <property type="molecule type" value="Genomic_DNA"/>
</dbReference>
<organism evidence="1 2">
    <name type="scientific">Halalkalibacter wakoensis JCM 9140</name>
    <dbReference type="NCBI Taxonomy" id="1236970"/>
    <lineage>
        <taxon>Bacteria</taxon>
        <taxon>Bacillati</taxon>
        <taxon>Bacillota</taxon>
        <taxon>Bacilli</taxon>
        <taxon>Bacillales</taxon>
        <taxon>Bacillaceae</taxon>
        <taxon>Halalkalibacter</taxon>
    </lineage>
</organism>
<accession>W4Q9J2</accession>
<proteinExistence type="predicted"/>